<comment type="caution">
    <text evidence="2">The sequence shown here is derived from an EMBL/GenBank/DDBJ whole genome shotgun (WGS) entry which is preliminary data.</text>
</comment>
<keyword evidence="1" id="KW-1005">Bacterial flagellum biogenesis</keyword>
<proteinExistence type="predicted"/>
<evidence type="ECO:0000313" key="2">
    <source>
        <dbReference type="EMBL" id="EKC78188.1"/>
    </source>
</evidence>
<organism evidence="2">
    <name type="scientific">human gut metagenome</name>
    <dbReference type="NCBI Taxonomy" id="408170"/>
    <lineage>
        <taxon>unclassified sequences</taxon>
        <taxon>metagenomes</taxon>
        <taxon>organismal metagenomes</taxon>
    </lineage>
</organism>
<name>K1U7J3_9ZZZZ</name>
<dbReference type="EMBL" id="AJWY01002495">
    <property type="protein sequence ID" value="EKC78188.1"/>
    <property type="molecule type" value="Genomic_DNA"/>
</dbReference>
<gene>
    <name evidence="2" type="ORF">LEA_03767</name>
</gene>
<protein>
    <submittedName>
        <fullName evidence="2">Flagellar hook capping protein</fullName>
    </submittedName>
</protein>
<accession>K1U7J3</accession>
<dbReference type="GO" id="GO:0044781">
    <property type="term" value="P:bacterial-type flagellum organization"/>
    <property type="evidence" value="ECO:0007669"/>
    <property type="project" value="UniProtKB-KW"/>
</dbReference>
<keyword evidence="2" id="KW-0966">Cell projection</keyword>
<reference evidence="2" key="1">
    <citation type="journal article" date="2013" name="Environ. Microbiol.">
        <title>Microbiota from the distal guts of lean and obese adolescents exhibit partial functional redundancy besides clear differences in community structure.</title>
        <authorList>
            <person name="Ferrer M."/>
            <person name="Ruiz A."/>
            <person name="Lanza F."/>
            <person name="Haange S.B."/>
            <person name="Oberbach A."/>
            <person name="Till H."/>
            <person name="Bargiela R."/>
            <person name="Campoy C."/>
            <person name="Segura M.T."/>
            <person name="Richter M."/>
            <person name="von Bergen M."/>
            <person name="Seifert J."/>
            <person name="Suarez A."/>
        </authorList>
    </citation>
    <scope>NUCLEOTIDE SEQUENCE</scope>
</reference>
<dbReference type="Pfam" id="PF03963">
    <property type="entry name" value="FlgD"/>
    <property type="match status" value="1"/>
</dbReference>
<dbReference type="AlphaFoldDB" id="K1U7J3"/>
<keyword evidence="2" id="KW-0282">Flagellum</keyword>
<dbReference type="InterPro" id="IPR005648">
    <property type="entry name" value="FlgD"/>
</dbReference>
<feature type="non-terminal residue" evidence="2">
    <location>
        <position position="114"/>
    </location>
</feature>
<keyword evidence="2" id="KW-0969">Cilium</keyword>
<evidence type="ECO:0000256" key="1">
    <source>
        <dbReference type="ARBA" id="ARBA00022795"/>
    </source>
</evidence>
<sequence>MPVNGVDSDRNYSSIINGGGTSGKVYNAVFSDDDSSDLSVNDFFNMMITQLTNQDFMNPVDDTQYLAQMAQFATMQEMMDLCKYSKQNYVMSILGKEVTVSKNKIGGASEAITG</sequence>